<evidence type="ECO:0000313" key="4">
    <source>
        <dbReference type="Proteomes" id="UP000018857"/>
    </source>
</evidence>
<evidence type="ECO:0000259" key="1">
    <source>
        <dbReference type="Pfam" id="PF04773"/>
    </source>
</evidence>
<keyword evidence="4" id="KW-1185">Reference proteome</keyword>
<evidence type="ECO:0000313" key="3">
    <source>
        <dbReference type="EMBL" id="ETI60616.1"/>
    </source>
</evidence>
<feature type="domain" description="FecR N-terminal" evidence="2">
    <location>
        <begin position="18"/>
        <end position="59"/>
    </location>
</feature>
<dbReference type="InterPro" id="IPR006860">
    <property type="entry name" value="FecR"/>
</dbReference>
<comment type="caution">
    <text evidence="3">The sequence shown here is derived from an EMBL/GenBank/DDBJ whole genome shotgun (WGS) entry which is preliminary data.</text>
</comment>
<sequence length="326" mass="36064">MIFLNKVNTTVAKHSLEKAAEWLMKSEEAPLSSEEQAQLEQWQAASPDNTRAWLRAQRLMGQVETLPKDIAAAVLNRPDNEARRVAIGKLALLLAAGPVIWGSYKTVETQQWTADYRTAKGEVQDITLPDGSLVKLNTATAFDMNFDRHSRLITLREGEIRLQAASVNANEFGPLRIQTHEGTLSPHGSLLTIRQCEGTTQLAAVKGDVHVAPRLATATDDKVIQSGYQAQLSSYALLSSQLITPETNAWIDRMLAANKMPLKEFAQEVSRYRHGFLRVSPDVENLMVSGSFPTSNTDTILTMLTHTYPIKATQHLGGYWVTLEAV</sequence>
<dbReference type="GO" id="GO:0016989">
    <property type="term" value="F:sigma factor antagonist activity"/>
    <property type="evidence" value="ECO:0007669"/>
    <property type="project" value="TreeGrafter"/>
</dbReference>
<name>W1RTP0_9GAMM</name>
<dbReference type="InterPro" id="IPR012373">
    <property type="entry name" value="Ferrdict_sens_TM"/>
</dbReference>
<organism evidence="3 4">
    <name type="scientific">Marinomonas profundimaris</name>
    <dbReference type="NCBI Taxonomy" id="1208321"/>
    <lineage>
        <taxon>Bacteria</taxon>
        <taxon>Pseudomonadati</taxon>
        <taxon>Pseudomonadota</taxon>
        <taxon>Gammaproteobacteria</taxon>
        <taxon>Oceanospirillales</taxon>
        <taxon>Oceanospirillaceae</taxon>
        <taxon>Marinomonas</taxon>
    </lineage>
</organism>
<protein>
    <submittedName>
        <fullName evidence="3">Histidine kinase</fullName>
    </submittedName>
</protein>
<dbReference type="AlphaFoldDB" id="W1RTP0"/>
<keyword evidence="3" id="KW-0418">Kinase</keyword>
<dbReference type="Proteomes" id="UP000018857">
    <property type="component" value="Unassembled WGS sequence"/>
</dbReference>
<keyword evidence="3" id="KW-0808">Transferase</keyword>
<dbReference type="Gene3D" id="2.60.120.1440">
    <property type="match status" value="1"/>
</dbReference>
<dbReference type="STRING" id="1208321.D104_07820"/>
<dbReference type="Pfam" id="PF16220">
    <property type="entry name" value="DUF4880"/>
    <property type="match status" value="1"/>
</dbReference>
<dbReference type="PANTHER" id="PTHR30273:SF2">
    <property type="entry name" value="PROTEIN FECR"/>
    <property type="match status" value="1"/>
</dbReference>
<dbReference type="EMBL" id="AYOZ01000012">
    <property type="protein sequence ID" value="ETI60616.1"/>
    <property type="molecule type" value="Genomic_DNA"/>
</dbReference>
<accession>W1RTP0</accession>
<dbReference type="PATRIC" id="fig|1208321.3.peg.1546"/>
<gene>
    <name evidence="3" type="ORF">D104_07820</name>
</gene>
<feature type="domain" description="FecR protein" evidence="1">
    <location>
        <begin position="115"/>
        <end position="209"/>
    </location>
</feature>
<proteinExistence type="predicted"/>
<dbReference type="InterPro" id="IPR032623">
    <property type="entry name" value="FecR_N"/>
</dbReference>
<reference evidence="3 4" key="1">
    <citation type="journal article" date="2014" name="Genome Announc.">
        <title>Draft Genome Sequence of Marinomonas sp. Strain D104, a Polycyclic Aromatic Hydrocarbon-Degrading Bacterium from the Deep-Sea Sediment of the Arctic Ocean.</title>
        <authorList>
            <person name="Dong C."/>
            <person name="Bai X."/>
            <person name="Lai Q."/>
            <person name="Xie Y."/>
            <person name="Chen X."/>
            <person name="Shao Z."/>
        </authorList>
    </citation>
    <scope>NUCLEOTIDE SEQUENCE [LARGE SCALE GENOMIC DNA]</scope>
    <source>
        <strain evidence="3 4">D104</strain>
    </source>
</reference>
<dbReference type="Pfam" id="PF04773">
    <property type="entry name" value="FecR"/>
    <property type="match status" value="1"/>
</dbReference>
<dbReference type="PIRSF" id="PIRSF018266">
    <property type="entry name" value="FecR"/>
    <property type="match status" value="1"/>
</dbReference>
<dbReference type="GO" id="GO:0016301">
    <property type="term" value="F:kinase activity"/>
    <property type="evidence" value="ECO:0007669"/>
    <property type="project" value="UniProtKB-KW"/>
</dbReference>
<evidence type="ECO:0000259" key="2">
    <source>
        <dbReference type="Pfam" id="PF16220"/>
    </source>
</evidence>
<dbReference type="PANTHER" id="PTHR30273">
    <property type="entry name" value="PERIPLASMIC SIGNAL SENSOR AND SIGMA FACTOR ACTIVATOR FECR-RELATED"/>
    <property type="match status" value="1"/>
</dbReference>
<dbReference type="eggNOG" id="COG3712">
    <property type="taxonomic scope" value="Bacteria"/>
</dbReference>